<evidence type="ECO:0000256" key="1">
    <source>
        <dbReference type="SAM" id="MobiDB-lite"/>
    </source>
</evidence>
<feature type="region of interest" description="Disordered" evidence="1">
    <location>
        <begin position="325"/>
        <end position="373"/>
    </location>
</feature>
<sequence>SRVFEIPSVLGKGHFTDALGDYCAKSNFMREEYAVRLGLSINRQDTSDVVVGSGKKVTTAGTTETLFRFKDENKSYSLKFHLLPSCLHNVILGRSFIKFTRTFSSMGNKLRRVKERVLNSVSHHFLYLGESAPRFEGLIHGVPGDALADSGAKVLVMDEAYARSRGFPIATGFQHRTKLRFADDSVAYTSGITYGVQWEFGPGGKSEQYSLDFHILKNAPANVILSDTFLFDTHAYSEYDCYLIDDDDDDDDAFFFAIDIDTTHNGHESSNQASLADMKYFELVRRGEEEDRISHLSPEEQIIAWQVENERRAEWERLRLALELSQSTPPRPSPASTSPILGQSPPTPSSGGGQQADSHPGPRKRSRWWFKLK</sequence>
<dbReference type="OrthoDB" id="6079484at2759"/>
<evidence type="ECO:0008006" key="4">
    <source>
        <dbReference type="Google" id="ProtNLM"/>
    </source>
</evidence>
<protein>
    <recommendedName>
        <fullName evidence="4">Peptidase A2 domain-containing protein</fullName>
    </recommendedName>
</protein>
<evidence type="ECO:0000313" key="2">
    <source>
        <dbReference type="EMBL" id="KAF2006682.1"/>
    </source>
</evidence>
<proteinExistence type="predicted"/>
<gene>
    <name evidence="2" type="ORF">P154DRAFT_413347</name>
</gene>
<feature type="compositionally biased region" description="Basic residues" evidence="1">
    <location>
        <begin position="361"/>
        <end position="373"/>
    </location>
</feature>
<feature type="non-terminal residue" evidence="2">
    <location>
        <position position="373"/>
    </location>
</feature>
<feature type="non-terminal residue" evidence="2">
    <location>
        <position position="1"/>
    </location>
</feature>
<feature type="compositionally biased region" description="Low complexity" evidence="1">
    <location>
        <begin position="325"/>
        <end position="344"/>
    </location>
</feature>
<reference evidence="2" key="1">
    <citation type="journal article" date="2020" name="Stud. Mycol.">
        <title>101 Dothideomycetes genomes: a test case for predicting lifestyles and emergence of pathogens.</title>
        <authorList>
            <person name="Haridas S."/>
            <person name="Albert R."/>
            <person name="Binder M."/>
            <person name="Bloem J."/>
            <person name="Labutti K."/>
            <person name="Salamov A."/>
            <person name="Andreopoulos B."/>
            <person name="Baker S."/>
            <person name="Barry K."/>
            <person name="Bills G."/>
            <person name="Bluhm B."/>
            <person name="Cannon C."/>
            <person name="Castanera R."/>
            <person name="Culley D."/>
            <person name="Daum C."/>
            <person name="Ezra D."/>
            <person name="Gonzalez J."/>
            <person name="Henrissat B."/>
            <person name="Kuo A."/>
            <person name="Liang C."/>
            <person name="Lipzen A."/>
            <person name="Lutzoni F."/>
            <person name="Magnuson J."/>
            <person name="Mondo S."/>
            <person name="Nolan M."/>
            <person name="Ohm R."/>
            <person name="Pangilinan J."/>
            <person name="Park H.-J."/>
            <person name="Ramirez L."/>
            <person name="Alfaro M."/>
            <person name="Sun H."/>
            <person name="Tritt A."/>
            <person name="Yoshinaga Y."/>
            <person name="Zwiers L.-H."/>
            <person name="Turgeon B."/>
            <person name="Goodwin S."/>
            <person name="Spatafora J."/>
            <person name="Crous P."/>
            <person name="Grigoriev I."/>
        </authorList>
    </citation>
    <scope>NUCLEOTIDE SEQUENCE</scope>
    <source>
        <strain evidence="2">CBS 123094</strain>
    </source>
</reference>
<dbReference type="AlphaFoldDB" id="A0A6A5WYB8"/>
<evidence type="ECO:0000313" key="3">
    <source>
        <dbReference type="Proteomes" id="UP000799779"/>
    </source>
</evidence>
<dbReference type="CDD" id="cd00303">
    <property type="entry name" value="retropepsin_like"/>
    <property type="match status" value="2"/>
</dbReference>
<accession>A0A6A5WYB8</accession>
<organism evidence="2 3">
    <name type="scientific">Amniculicola lignicola CBS 123094</name>
    <dbReference type="NCBI Taxonomy" id="1392246"/>
    <lineage>
        <taxon>Eukaryota</taxon>
        <taxon>Fungi</taxon>
        <taxon>Dikarya</taxon>
        <taxon>Ascomycota</taxon>
        <taxon>Pezizomycotina</taxon>
        <taxon>Dothideomycetes</taxon>
        <taxon>Pleosporomycetidae</taxon>
        <taxon>Pleosporales</taxon>
        <taxon>Amniculicolaceae</taxon>
        <taxon>Amniculicola</taxon>
    </lineage>
</organism>
<dbReference type="EMBL" id="ML977559">
    <property type="protein sequence ID" value="KAF2006682.1"/>
    <property type="molecule type" value="Genomic_DNA"/>
</dbReference>
<dbReference type="InterPro" id="IPR021109">
    <property type="entry name" value="Peptidase_aspartic_dom_sf"/>
</dbReference>
<name>A0A6A5WYB8_9PLEO</name>
<dbReference type="Gene3D" id="2.40.70.10">
    <property type="entry name" value="Acid Proteases"/>
    <property type="match status" value="2"/>
</dbReference>
<dbReference type="Proteomes" id="UP000799779">
    <property type="component" value="Unassembled WGS sequence"/>
</dbReference>
<keyword evidence="3" id="KW-1185">Reference proteome</keyword>